<gene>
    <name evidence="1" type="ORF">M9H77_33702</name>
</gene>
<evidence type="ECO:0000313" key="1">
    <source>
        <dbReference type="EMBL" id="KAI5647697.1"/>
    </source>
</evidence>
<dbReference type="Proteomes" id="UP001060085">
    <property type="component" value="Linkage Group LG08"/>
</dbReference>
<name>A0ACB9ZL89_CATRO</name>
<evidence type="ECO:0000313" key="2">
    <source>
        <dbReference type="Proteomes" id="UP001060085"/>
    </source>
</evidence>
<proteinExistence type="predicted"/>
<comment type="caution">
    <text evidence="1">The sequence shown here is derived from an EMBL/GenBank/DDBJ whole genome shotgun (WGS) entry which is preliminary data.</text>
</comment>
<protein>
    <submittedName>
        <fullName evidence="1">Uncharacterized protein</fullName>
    </submittedName>
</protein>
<accession>A0ACB9ZL89</accession>
<dbReference type="EMBL" id="CM044708">
    <property type="protein sequence ID" value="KAI5647697.1"/>
    <property type="molecule type" value="Genomic_DNA"/>
</dbReference>
<keyword evidence="2" id="KW-1185">Reference proteome</keyword>
<reference evidence="2" key="1">
    <citation type="journal article" date="2023" name="Nat. Plants">
        <title>Single-cell RNA sequencing provides a high-resolution roadmap for understanding the multicellular compartmentation of specialized metabolism.</title>
        <authorList>
            <person name="Sun S."/>
            <person name="Shen X."/>
            <person name="Li Y."/>
            <person name="Li Y."/>
            <person name="Wang S."/>
            <person name="Li R."/>
            <person name="Zhang H."/>
            <person name="Shen G."/>
            <person name="Guo B."/>
            <person name="Wei J."/>
            <person name="Xu J."/>
            <person name="St-Pierre B."/>
            <person name="Chen S."/>
            <person name="Sun C."/>
        </authorList>
    </citation>
    <scope>NUCLEOTIDE SEQUENCE [LARGE SCALE GENOMIC DNA]</scope>
</reference>
<organism evidence="1 2">
    <name type="scientific">Catharanthus roseus</name>
    <name type="common">Madagascar periwinkle</name>
    <name type="synonym">Vinca rosea</name>
    <dbReference type="NCBI Taxonomy" id="4058"/>
    <lineage>
        <taxon>Eukaryota</taxon>
        <taxon>Viridiplantae</taxon>
        <taxon>Streptophyta</taxon>
        <taxon>Embryophyta</taxon>
        <taxon>Tracheophyta</taxon>
        <taxon>Spermatophyta</taxon>
        <taxon>Magnoliopsida</taxon>
        <taxon>eudicotyledons</taxon>
        <taxon>Gunneridae</taxon>
        <taxon>Pentapetalae</taxon>
        <taxon>asterids</taxon>
        <taxon>lamiids</taxon>
        <taxon>Gentianales</taxon>
        <taxon>Apocynaceae</taxon>
        <taxon>Rauvolfioideae</taxon>
        <taxon>Vinceae</taxon>
        <taxon>Catharanthinae</taxon>
        <taxon>Catharanthus</taxon>
    </lineage>
</organism>
<sequence length="286" mass="32421">MRYQNNQHFSHHHVLLSLKPNQQNDDEQEEFECQACERPIQQAPYHACLSCKYYLHDDCLNTPRFLKHPSHPNHSLTLIPTPTYSSRSFSCDACGSSGHSFSLSCAECEFDLHLNCANLPKSLLIEEHPDHQLKLIFDSPDKANGFECDVCNGDMIKGFWIYYCEECDFGTHLDCGVITRSSDDTEEKKLTQGEVIKEENVQKSGGGGGGKKSASKGGKSARRRERATGEEEEERSEGDELDYQNKVLEGQRKMREKTIAHRAMLEALDNAASYVGPSSRTTYYYY</sequence>